<evidence type="ECO:0000313" key="2">
    <source>
        <dbReference type="Proteomes" id="UP000770717"/>
    </source>
</evidence>
<organism evidence="1 2">
    <name type="scientific">Eleutherodactylus coqui</name>
    <name type="common">Puerto Rican coqui</name>
    <dbReference type="NCBI Taxonomy" id="57060"/>
    <lineage>
        <taxon>Eukaryota</taxon>
        <taxon>Metazoa</taxon>
        <taxon>Chordata</taxon>
        <taxon>Craniata</taxon>
        <taxon>Vertebrata</taxon>
        <taxon>Euteleostomi</taxon>
        <taxon>Amphibia</taxon>
        <taxon>Batrachia</taxon>
        <taxon>Anura</taxon>
        <taxon>Neobatrachia</taxon>
        <taxon>Hyloidea</taxon>
        <taxon>Eleutherodactylidae</taxon>
        <taxon>Eleutherodactylinae</taxon>
        <taxon>Eleutherodactylus</taxon>
        <taxon>Eleutherodactylus</taxon>
    </lineage>
</organism>
<dbReference type="EMBL" id="WNTK01000007">
    <property type="protein sequence ID" value="KAG9480716.1"/>
    <property type="molecule type" value="Genomic_DNA"/>
</dbReference>
<dbReference type="Proteomes" id="UP000770717">
    <property type="component" value="Unassembled WGS sequence"/>
</dbReference>
<evidence type="ECO:0000313" key="1">
    <source>
        <dbReference type="EMBL" id="KAG9480716.1"/>
    </source>
</evidence>
<name>A0A8J6F5A0_ELECQ</name>
<comment type="caution">
    <text evidence="1">The sequence shown here is derived from an EMBL/GenBank/DDBJ whole genome shotgun (WGS) entry which is preliminary data.</text>
</comment>
<gene>
    <name evidence="1" type="ORF">GDO78_012271</name>
</gene>
<keyword evidence="2" id="KW-1185">Reference proteome</keyword>
<protein>
    <submittedName>
        <fullName evidence="1">Uncharacterized protein</fullName>
    </submittedName>
</protein>
<reference evidence="1" key="1">
    <citation type="thesis" date="2020" institute="ProQuest LLC" country="789 East Eisenhower Parkway, Ann Arbor, MI, USA">
        <title>Comparative Genomics and Chromosome Evolution.</title>
        <authorList>
            <person name="Mudd A.B."/>
        </authorList>
    </citation>
    <scope>NUCLEOTIDE SEQUENCE</scope>
    <source>
        <strain evidence="1">HN-11 Male</strain>
        <tissue evidence="1">Kidney and liver</tissue>
    </source>
</reference>
<sequence length="82" mass="9070">MGVRQHTAHYSHLHGLMAHVNEITPCPGFPFSWTSNAEAPCISDGTQPASNHLYAASHTGTMPSQRVTCKYRSHPLRSREGR</sequence>
<proteinExistence type="predicted"/>
<dbReference type="AlphaFoldDB" id="A0A8J6F5A0"/>
<accession>A0A8J6F5A0</accession>